<gene>
    <name evidence="12" type="primary">ntrX</name>
    <name evidence="12" type="ORF">PsB1_0123</name>
</gene>
<dbReference type="Proteomes" id="UP001161064">
    <property type="component" value="Unassembled WGS sequence"/>
</dbReference>
<evidence type="ECO:0000256" key="5">
    <source>
        <dbReference type="ARBA" id="ARBA00023015"/>
    </source>
</evidence>
<dbReference type="SUPFAM" id="SSF46689">
    <property type="entry name" value="Homeodomain-like"/>
    <property type="match status" value="1"/>
</dbReference>
<dbReference type="CDD" id="cd00009">
    <property type="entry name" value="AAA"/>
    <property type="match status" value="1"/>
</dbReference>
<protein>
    <submittedName>
        <fullName evidence="12">Sigma-54-dependent Fis family transcriptional regulator</fullName>
    </submittedName>
</protein>
<dbReference type="InterPro" id="IPR011006">
    <property type="entry name" value="CheY-like_superfamily"/>
</dbReference>
<evidence type="ECO:0000256" key="2">
    <source>
        <dbReference type="ARBA" id="ARBA00022741"/>
    </source>
</evidence>
<dbReference type="Pfam" id="PF02954">
    <property type="entry name" value="HTH_8"/>
    <property type="match status" value="1"/>
</dbReference>
<evidence type="ECO:0000313" key="13">
    <source>
        <dbReference type="Proteomes" id="UP001161064"/>
    </source>
</evidence>
<dbReference type="InterPro" id="IPR058031">
    <property type="entry name" value="AAA_lid_NorR"/>
</dbReference>
<dbReference type="PROSITE" id="PS50110">
    <property type="entry name" value="RESPONSE_REGULATORY"/>
    <property type="match status" value="1"/>
</dbReference>
<dbReference type="PANTHER" id="PTHR32071">
    <property type="entry name" value="TRANSCRIPTIONAL REGULATORY PROTEIN"/>
    <property type="match status" value="1"/>
</dbReference>
<name>A0ABQ4PSJ4_9PROT</name>
<comment type="caution">
    <text evidence="12">The sequence shown here is derived from an EMBL/GenBank/DDBJ whole genome shotgun (WGS) entry which is preliminary data.</text>
</comment>
<evidence type="ECO:0000313" key="12">
    <source>
        <dbReference type="EMBL" id="GIU65969.1"/>
    </source>
</evidence>
<proteinExistence type="predicted"/>
<sequence>MASEILIVDDEADIRELVGGILEDEGYVVRYAADSDGALEAFRSRRPDLVLLDVWLQGSHLDGMEILSVVQGIDPTIPIVLISGHGTIETAVNALKRGAFDFIEKPFKSNRLILIISRALESARLRRENMALRARAVAGDELIGESTVMLQLRAAIEKIAPMNSRVLITGPAGSGKEVIARAIHAGSQRADGPFIVISAAAINPERMESELFGEETSEGRPTKIGVFEHAHNGTLLLDEVAEMPMQTQSKILRVLVEQRFRRLGGTRDVTVNVRVISSTTRDLRDAIVTGRFREDLFHRLNVVPIRAPALAERRDDVPRLVAHFTKRVAEANGVTIRQFSPEAVAALQAASWPGNVRELRNLVERMLILASGDPDEPIDAAALALDGVGVGELADRTGLHQLVSLPLREARELFEREYLSAQITRFGGNISRTAGFIGMERSALHRKLKSLGVEGTRGFDLEG</sequence>
<dbReference type="Gene3D" id="3.40.50.300">
    <property type="entry name" value="P-loop containing nucleotide triphosphate hydrolases"/>
    <property type="match status" value="1"/>
</dbReference>
<keyword evidence="2" id="KW-0547">Nucleotide-binding</keyword>
<evidence type="ECO:0000256" key="4">
    <source>
        <dbReference type="ARBA" id="ARBA00023012"/>
    </source>
</evidence>
<dbReference type="Gene3D" id="1.10.10.60">
    <property type="entry name" value="Homeodomain-like"/>
    <property type="match status" value="1"/>
</dbReference>
<keyword evidence="1 9" id="KW-0597">Phosphoprotein</keyword>
<evidence type="ECO:0000256" key="8">
    <source>
        <dbReference type="ARBA" id="ARBA00023163"/>
    </source>
</evidence>
<dbReference type="SUPFAM" id="SSF52172">
    <property type="entry name" value="CheY-like"/>
    <property type="match status" value="1"/>
</dbReference>
<dbReference type="Pfam" id="PF00072">
    <property type="entry name" value="Response_reg"/>
    <property type="match status" value="1"/>
</dbReference>
<evidence type="ECO:0000256" key="3">
    <source>
        <dbReference type="ARBA" id="ARBA00022840"/>
    </source>
</evidence>
<dbReference type="EMBL" id="BPFZ01000001">
    <property type="protein sequence ID" value="GIU65969.1"/>
    <property type="molecule type" value="Genomic_DNA"/>
</dbReference>
<keyword evidence="7" id="KW-0010">Activator</keyword>
<evidence type="ECO:0000256" key="7">
    <source>
        <dbReference type="ARBA" id="ARBA00023159"/>
    </source>
</evidence>
<evidence type="ECO:0000259" key="10">
    <source>
        <dbReference type="PROSITE" id="PS50045"/>
    </source>
</evidence>
<evidence type="ECO:0000256" key="1">
    <source>
        <dbReference type="ARBA" id="ARBA00022553"/>
    </source>
</evidence>
<dbReference type="Pfam" id="PF25601">
    <property type="entry name" value="AAA_lid_14"/>
    <property type="match status" value="1"/>
</dbReference>
<keyword evidence="13" id="KW-1185">Reference proteome</keyword>
<dbReference type="PRINTS" id="PR01590">
    <property type="entry name" value="HTHFIS"/>
</dbReference>
<dbReference type="PROSITE" id="PS50045">
    <property type="entry name" value="SIGMA54_INTERACT_4"/>
    <property type="match status" value="1"/>
</dbReference>
<accession>A0ABQ4PSJ4</accession>
<keyword evidence="5" id="KW-0805">Transcription regulation</keyword>
<feature type="domain" description="Response regulatory" evidence="11">
    <location>
        <begin position="4"/>
        <end position="120"/>
    </location>
</feature>
<feature type="modified residue" description="4-aspartylphosphate" evidence="9">
    <location>
        <position position="53"/>
    </location>
</feature>
<dbReference type="PROSITE" id="PS00688">
    <property type="entry name" value="SIGMA54_INTERACT_3"/>
    <property type="match status" value="1"/>
</dbReference>
<dbReference type="Pfam" id="PF00158">
    <property type="entry name" value="Sigma54_activat"/>
    <property type="match status" value="1"/>
</dbReference>
<dbReference type="InterPro" id="IPR003593">
    <property type="entry name" value="AAA+_ATPase"/>
</dbReference>
<dbReference type="RefSeq" id="WP_284358437.1">
    <property type="nucleotide sequence ID" value="NZ_BPFZ01000001.1"/>
</dbReference>
<dbReference type="InterPro" id="IPR002197">
    <property type="entry name" value="HTH_Fis"/>
</dbReference>
<dbReference type="InterPro" id="IPR002078">
    <property type="entry name" value="Sigma_54_int"/>
</dbReference>
<dbReference type="InterPro" id="IPR009057">
    <property type="entry name" value="Homeodomain-like_sf"/>
</dbReference>
<dbReference type="SMART" id="SM00382">
    <property type="entry name" value="AAA"/>
    <property type="match status" value="1"/>
</dbReference>
<organism evidence="12 13">
    <name type="scientific">Candidatus Phycosocius spiralis</name>
    <dbReference type="NCBI Taxonomy" id="2815099"/>
    <lineage>
        <taxon>Bacteria</taxon>
        <taxon>Pseudomonadati</taxon>
        <taxon>Pseudomonadota</taxon>
        <taxon>Alphaproteobacteria</taxon>
        <taxon>Caulobacterales</taxon>
        <taxon>Caulobacterales incertae sedis</taxon>
        <taxon>Candidatus Phycosocius</taxon>
    </lineage>
</organism>
<dbReference type="InterPro" id="IPR001789">
    <property type="entry name" value="Sig_transdc_resp-reg_receiver"/>
</dbReference>
<keyword evidence="8" id="KW-0804">Transcription</keyword>
<dbReference type="Gene3D" id="1.10.8.60">
    <property type="match status" value="1"/>
</dbReference>
<dbReference type="Gene3D" id="3.40.50.2300">
    <property type="match status" value="1"/>
</dbReference>
<dbReference type="SMART" id="SM00448">
    <property type="entry name" value="REC"/>
    <property type="match status" value="1"/>
</dbReference>
<dbReference type="InterPro" id="IPR025944">
    <property type="entry name" value="Sigma_54_int_dom_CS"/>
</dbReference>
<evidence type="ECO:0000259" key="11">
    <source>
        <dbReference type="PROSITE" id="PS50110"/>
    </source>
</evidence>
<dbReference type="InterPro" id="IPR027417">
    <property type="entry name" value="P-loop_NTPase"/>
</dbReference>
<dbReference type="PROSITE" id="PS00676">
    <property type="entry name" value="SIGMA54_INTERACT_2"/>
    <property type="match status" value="1"/>
</dbReference>
<dbReference type="PANTHER" id="PTHR32071:SF17">
    <property type="entry name" value="TRANSCRIPTIONAL REGULATOR (NTRC FAMILY)"/>
    <property type="match status" value="1"/>
</dbReference>
<evidence type="ECO:0000256" key="9">
    <source>
        <dbReference type="PROSITE-ProRule" id="PRU00169"/>
    </source>
</evidence>
<keyword evidence="4" id="KW-0902">Two-component regulatory system</keyword>
<dbReference type="CDD" id="cd17550">
    <property type="entry name" value="REC_NtrX-like"/>
    <property type="match status" value="1"/>
</dbReference>
<feature type="domain" description="Sigma-54 factor interaction" evidence="10">
    <location>
        <begin position="142"/>
        <end position="368"/>
    </location>
</feature>
<reference evidence="12" key="1">
    <citation type="submission" date="2021-05" db="EMBL/GenBank/DDBJ databases">
        <authorList>
            <person name="Tanabe Y."/>
        </authorList>
    </citation>
    <scope>NUCLEOTIDE SEQUENCE</scope>
    <source>
        <strain evidence="12">BOTRYCO-1</strain>
    </source>
</reference>
<keyword evidence="3" id="KW-0067">ATP-binding</keyword>
<dbReference type="InterPro" id="IPR025943">
    <property type="entry name" value="Sigma_54_int_dom_ATP-bd_2"/>
</dbReference>
<keyword evidence="6" id="KW-0238">DNA-binding</keyword>
<evidence type="ECO:0000256" key="6">
    <source>
        <dbReference type="ARBA" id="ARBA00023125"/>
    </source>
</evidence>
<dbReference type="SUPFAM" id="SSF52540">
    <property type="entry name" value="P-loop containing nucleoside triphosphate hydrolases"/>
    <property type="match status" value="1"/>
</dbReference>
<reference evidence="12" key="2">
    <citation type="journal article" date="2023" name="ISME Commun">
        <title>Characterization of a bloom-associated alphaproteobacterial lineage, 'Candidatus Phycosocius': insights into freshwater algal-bacterial interactions.</title>
        <authorList>
            <person name="Tanabe Y."/>
            <person name="Yamaguchi H."/>
            <person name="Yoshida M."/>
            <person name="Kai A."/>
            <person name="Okazaki Y."/>
        </authorList>
    </citation>
    <scope>NUCLEOTIDE SEQUENCE</scope>
    <source>
        <strain evidence="12">BOTRYCO-1</strain>
    </source>
</reference>